<accession>A0A1V6VMB6</accession>
<name>A0A1V6VMB6_PENNA</name>
<proteinExistence type="predicted"/>
<feature type="non-terminal residue" evidence="1">
    <location>
        <position position="1"/>
    </location>
</feature>
<keyword evidence="2" id="KW-1185">Reference proteome</keyword>
<dbReference type="Proteomes" id="UP000191691">
    <property type="component" value="Unassembled WGS sequence"/>
</dbReference>
<sequence length="58" mass="6421">FKQTFCDLYEQEEPSCSCHSSQMRSEQCVVSSGSPIPIGSHALYHSHMTIGSIDDESI</sequence>
<gene>
    <name evidence="1" type="ORF">PENNAL_c0504G04466</name>
</gene>
<protein>
    <submittedName>
        <fullName evidence="1">Uncharacterized protein</fullName>
    </submittedName>
</protein>
<comment type="caution">
    <text evidence="1">The sequence shown here is derived from an EMBL/GenBank/DDBJ whole genome shotgun (WGS) entry which is preliminary data.</text>
</comment>
<evidence type="ECO:0000313" key="2">
    <source>
        <dbReference type="Proteomes" id="UP000191691"/>
    </source>
</evidence>
<dbReference type="AlphaFoldDB" id="A0A1V6VMB6"/>
<reference evidence="2" key="1">
    <citation type="journal article" date="2017" name="Nat. Microbiol.">
        <title>Global analysis of biosynthetic gene clusters reveals vast potential of secondary metabolite production in Penicillium species.</title>
        <authorList>
            <person name="Nielsen J.C."/>
            <person name="Grijseels S."/>
            <person name="Prigent S."/>
            <person name="Ji B."/>
            <person name="Dainat J."/>
            <person name="Nielsen K.F."/>
            <person name="Frisvad J.C."/>
            <person name="Workman M."/>
            <person name="Nielsen J."/>
        </authorList>
    </citation>
    <scope>NUCLEOTIDE SEQUENCE [LARGE SCALE GENOMIC DNA]</scope>
    <source>
        <strain evidence="2">IBT 13039</strain>
    </source>
</reference>
<dbReference type="EMBL" id="MOOB01000504">
    <property type="protein sequence ID" value="OQE51792.1"/>
    <property type="molecule type" value="Genomic_DNA"/>
</dbReference>
<evidence type="ECO:0000313" key="1">
    <source>
        <dbReference type="EMBL" id="OQE51792.1"/>
    </source>
</evidence>
<organism evidence="1 2">
    <name type="scientific">Penicillium nalgiovense</name>
    <dbReference type="NCBI Taxonomy" id="60175"/>
    <lineage>
        <taxon>Eukaryota</taxon>
        <taxon>Fungi</taxon>
        <taxon>Dikarya</taxon>
        <taxon>Ascomycota</taxon>
        <taxon>Pezizomycotina</taxon>
        <taxon>Eurotiomycetes</taxon>
        <taxon>Eurotiomycetidae</taxon>
        <taxon>Eurotiales</taxon>
        <taxon>Aspergillaceae</taxon>
        <taxon>Penicillium</taxon>
    </lineage>
</organism>